<sequence length="1634" mass="169842">MVSEESKGLARWPRVLVGMLGVVAMLGGMFASLPASAQQVGVDAPAALQNGSAPDGKAPVESGVSGEAGSSVPAGAGDPAHGEDAKKAAPVPVKAPVSGDVKKEAPGAQAGPVVSAQTGGVCAGQSAVDSGDGWCAADAGNGMYAVHVTGKAALQGGGALQAKFGDLDLDKVVSVSIDNPIQLVAGDYVLLGGMQSLTKVTGLANIKGATDLSYAFSDDSALTTLDAGDLDTSQVTNMSCMFMGATLPDSLDLSKWDTSKVTSMTSMFHVGKLPGSLGLNNWDVRNADRMELVFYGAKIHGTLALNKWKFAPWASTLGMFDNAEVSGSLDLSGWDMSGRQTYGSSMFGSLKVSGSLNLSNWKFDGEHCWTYLDHAFQRVSVSGVLDLSGWDLTSLVFNHQWGDNNNSMVFAGMSSGVNSVRLGPKTYADPNLFSTNESDKVSGRWYQVDPAGGFVTRNVSDLLDAGKVSRSGDVTYKRAASRVAFKFQGVGGKALPGQSTKGLPGSLLGVKADDRFSLDAPAGWEFSGCSSAPAVSGSSDSCAGGVLSGVYGASDRTVTVTVRRAGRSDCAYHDTPTADAANGDFCVVDEPGVGLVAHVTGKRGLYRNNYDSVSGGLDKKIVKVSVDEPIVLGASDAFQLNRMDSLKSVTGLEKVDVSKLTSLYFAFLGDAKLETLQGIGSWNTGNVTDMTYMFGGASALASLDVKNWDTSRVTTMSYMFSGAKALASLDVSGWNTSQVTNMSYMFYNAGSLKSLDVSKWKTGSVTNMQGMFDGAKALASLDVSNWNTGSVTNMSWMFGGASALASLDVKNWDTSKVTDMSYMFYNAGSLKALDVSKWKTGSVTNMQGMFGGASALASLDVSNWNTGSVTNMSWMFGGASALASLDVKNWDTSRVTTMSYMFYNAGSLKSLDVSKWKTGSVTNMSDMFDGAKALASLDVSGWDTSKVTTMSYMFYNAGSLKSLDVSKWKTGSVTNMAGMFEYASALVSLDVSGWDTSKVTNMSDMFDGAKALASLDVSGWDTSKVTTMSDMFYGASSLKSLDVSKWKTGSVTNMYSMFAGASALVSLDVSGWDTGNVTNMARMFYGASSLASLKLGPNAYFGDNAGVSSLSGRWVQVDPSAEGGACYVKDGDQASCSTVDPDQGLLRRPADGAIEKVRTAPVTYQRGAVVSFKYVGEDGKALASGVVAGLGLPVSKAGASDGRFSLSLPDNSVWRLKGVSSSVSSDSCAGGVLSGVYGVSDRTVTVTLARKPAGRVSFRYVGQDGKSLPVQVAAAMAARSPKDGVSGAHVSVPVAPGYLFDRVASGSTGAKIAADAKSVDVVLGDAPRTVKLVVKADPAAPARLAGRVSFEYVGQDGKSLPSSVEKTMTDRSADGKRPGDRITVYAADTYRFVGVRESTGATVASDGSSVEVVLGDQPRTVTIVTAGGPALGLGGDGGSINGVVGRNRGVAGAARLFGFVPSGSAPGAQSLSRNTQVPPRDVQKSRPAPRKKSRLNNRQCVAWLDAGGDGVLSDYGPNGQVLPGQVRQVSDPCADQRSAVIGGAHGVRYVTWLPYFLSSALVGGFAMEAVYLALRRRMDDGDADDGYGRADGDDGRSRAAGAGSGRHAGVQVPLSRDATMAGVAGMARHRAVSY</sequence>
<evidence type="ECO:0000313" key="4">
    <source>
        <dbReference type="EMBL" id="KFF31719.1"/>
    </source>
</evidence>
<evidence type="ECO:0000256" key="1">
    <source>
        <dbReference type="ARBA" id="ARBA00022729"/>
    </source>
</evidence>
<feature type="compositionally biased region" description="Basic and acidic residues" evidence="2">
    <location>
        <begin position="1582"/>
        <end position="1597"/>
    </location>
</feature>
<dbReference type="SUPFAM" id="SSF52047">
    <property type="entry name" value="RNI-like"/>
    <property type="match status" value="1"/>
</dbReference>
<feature type="region of interest" description="Disordered" evidence="2">
    <location>
        <begin position="1582"/>
        <end position="1609"/>
    </location>
</feature>
<name>A0A080N6L5_9BIFI</name>
<protein>
    <submittedName>
        <fullName evidence="4">Putative lipoprotein</fullName>
    </submittedName>
</protein>
<keyword evidence="3" id="KW-1133">Transmembrane helix</keyword>
<dbReference type="EMBL" id="ATLK01000001">
    <property type="protein sequence ID" value="KFF31719.1"/>
    <property type="molecule type" value="Genomic_DNA"/>
</dbReference>
<dbReference type="Pfam" id="PF03382">
    <property type="entry name" value="DUF285"/>
    <property type="match status" value="5"/>
</dbReference>
<feature type="compositionally biased region" description="Low complexity" evidence="2">
    <location>
        <begin position="88"/>
        <end position="97"/>
    </location>
</feature>
<keyword evidence="3" id="KW-0812">Transmembrane</keyword>
<evidence type="ECO:0000256" key="2">
    <source>
        <dbReference type="SAM" id="MobiDB-lite"/>
    </source>
</evidence>
<reference evidence="4 5" key="1">
    <citation type="journal article" date="2014" name="Appl. Environ. Microbiol.">
        <title>Genomic encyclopedia of type strains of the genus Bifidobacterium.</title>
        <authorList>
            <person name="Milani C."/>
            <person name="Lugli G.A."/>
            <person name="Duranti S."/>
            <person name="Turroni F."/>
            <person name="Bottacini F."/>
            <person name="Mangifesta M."/>
            <person name="Sanchez B."/>
            <person name="Viappiani A."/>
            <person name="Mancabelli L."/>
            <person name="Taminiau B."/>
            <person name="Delcenserie V."/>
            <person name="Barrangou R."/>
            <person name="Margolles A."/>
            <person name="van Sinderen D."/>
            <person name="Ventura M."/>
        </authorList>
    </citation>
    <scope>NUCLEOTIDE SEQUENCE [LARGE SCALE GENOMIC DNA]</scope>
    <source>
        <strain evidence="4 5">DSM 19703</strain>
    </source>
</reference>
<dbReference type="eggNOG" id="COG4886">
    <property type="taxonomic scope" value="Bacteria"/>
</dbReference>
<dbReference type="InterPro" id="IPR032675">
    <property type="entry name" value="LRR_dom_sf"/>
</dbReference>
<dbReference type="InterPro" id="IPR005046">
    <property type="entry name" value="DUF285"/>
</dbReference>
<gene>
    <name evidence="4" type="ORF">BBOMB_1108</name>
</gene>
<feature type="compositionally biased region" description="Polar residues" evidence="2">
    <location>
        <begin position="1467"/>
        <end position="1477"/>
    </location>
</feature>
<dbReference type="Proteomes" id="UP000028730">
    <property type="component" value="Unassembled WGS sequence"/>
</dbReference>
<dbReference type="Gene3D" id="3.80.10.10">
    <property type="entry name" value="Ribonuclease Inhibitor"/>
    <property type="match status" value="3"/>
</dbReference>
<evidence type="ECO:0000256" key="3">
    <source>
        <dbReference type="SAM" id="Phobius"/>
    </source>
</evidence>
<dbReference type="PANTHER" id="PTHR24373:SF275">
    <property type="entry name" value="TIR DOMAIN-CONTAINING PROTEIN"/>
    <property type="match status" value="1"/>
</dbReference>
<keyword evidence="3" id="KW-0472">Membrane</keyword>
<comment type="caution">
    <text evidence="4">The sequence shown here is derived from an EMBL/GenBank/DDBJ whole genome shotgun (WGS) entry which is preliminary data.</text>
</comment>
<keyword evidence="4" id="KW-0449">Lipoprotein</keyword>
<feature type="compositionally biased region" description="Low complexity" evidence="2">
    <location>
        <begin position="1598"/>
        <end position="1609"/>
    </location>
</feature>
<feature type="compositionally biased region" description="Low complexity" evidence="2">
    <location>
        <begin position="59"/>
        <end position="77"/>
    </location>
</feature>
<dbReference type="STRING" id="1341695.BBOMB_1108"/>
<dbReference type="RefSeq" id="WP_052377506.1">
    <property type="nucleotide sequence ID" value="NZ_ATLK01000001.1"/>
</dbReference>
<accession>A0A080N6L5</accession>
<keyword evidence="1" id="KW-0732">Signal</keyword>
<dbReference type="InterPro" id="IPR011889">
    <property type="entry name" value="Liste_lipo_26"/>
</dbReference>
<keyword evidence="5" id="KW-1185">Reference proteome</keyword>
<feature type="transmembrane region" description="Helical" evidence="3">
    <location>
        <begin position="1552"/>
        <end position="1574"/>
    </location>
</feature>
<dbReference type="PANTHER" id="PTHR24373">
    <property type="entry name" value="SLIT RELATED LEUCINE-RICH REPEAT NEURONAL PROTEIN"/>
    <property type="match status" value="1"/>
</dbReference>
<organism evidence="4 5">
    <name type="scientific">Bifidobacterium bombi DSM 19703</name>
    <dbReference type="NCBI Taxonomy" id="1341695"/>
    <lineage>
        <taxon>Bacteria</taxon>
        <taxon>Bacillati</taxon>
        <taxon>Actinomycetota</taxon>
        <taxon>Actinomycetes</taxon>
        <taxon>Bifidobacteriales</taxon>
        <taxon>Bifidobacteriaceae</taxon>
        <taxon>Bifidobacterium</taxon>
    </lineage>
</organism>
<proteinExistence type="predicted"/>
<evidence type="ECO:0000313" key="5">
    <source>
        <dbReference type="Proteomes" id="UP000028730"/>
    </source>
</evidence>
<dbReference type="InterPro" id="IPR050328">
    <property type="entry name" value="Dev_Immune_Receptor"/>
</dbReference>
<feature type="region of interest" description="Disordered" evidence="2">
    <location>
        <begin position="48"/>
        <end position="115"/>
    </location>
</feature>
<feature type="region of interest" description="Disordered" evidence="2">
    <location>
        <begin position="1465"/>
        <end position="1494"/>
    </location>
</feature>
<dbReference type="NCBIfam" id="TIGR02167">
    <property type="entry name" value="Liste_lipo_26"/>
    <property type="match status" value="18"/>
</dbReference>
<dbReference type="SUPFAM" id="SSF52058">
    <property type="entry name" value="L domain-like"/>
    <property type="match status" value="1"/>
</dbReference>